<evidence type="ECO:0000256" key="2">
    <source>
        <dbReference type="SAM" id="Phobius"/>
    </source>
</evidence>
<comment type="caution">
    <text evidence="3">The sequence shown here is derived from an EMBL/GenBank/DDBJ whole genome shotgun (WGS) entry which is preliminary data.</text>
</comment>
<dbReference type="AlphaFoldDB" id="A0A9W8C7G3"/>
<keyword evidence="2" id="KW-0472">Membrane</keyword>
<keyword evidence="2" id="KW-1133">Transmembrane helix</keyword>
<name>A0A9W8C7G3_TRIRA</name>
<evidence type="ECO:0000256" key="1">
    <source>
        <dbReference type="SAM" id="MobiDB-lite"/>
    </source>
</evidence>
<sequence length="215" mass="24137">MCISDPVDTPLLTLLNSTMISVNSCIVDVTCIGHDLTLGSRYYSNCSEEEVTSLKNHNLALYCKEDVVVCNYSNPVSWKNDTIKMKQLCTTHENVISEVSSFFSLQWLTVFVVSVTLLLLAGAAVLYCSYRKYKKGTQQSESTIYAEVEPGNEVQRDLEMSERSQNPHTVYSSESLVQTKQCHNHPKTTYYTMGQQTKKSAPAENNLSVYCLVSK</sequence>
<dbReference type="EMBL" id="JAFHDT010000005">
    <property type="protein sequence ID" value="KAI7809487.1"/>
    <property type="molecule type" value="Genomic_DNA"/>
</dbReference>
<feature type="transmembrane region" description="Helical" evidence="2">
    <location>
        <begin position="107"/>
        <end position="130"/>
    </location>
</feature>
<evidence type="ECO:0000313" key="4">
    <source>
        <dbReference type="Proteomes" id="UP001059041"/>
    </source>
</evidence>
<accession>A0A9W8C7G3</accession>
<keyword evidence="2" id="KW-0812">Transmembrane</keyword>
<keyword evidence="3" id="KW-0675">Receptor</keyword>
<feature type="compositionally biased region" description="Polar residues" evidence="1">
    <location>
        <begin position="163"/>
        <end position="178"/>
    </location>
</feature>
<reference evidence="3" key="1">
    <citation type="submission" date="2021-02" db="EMBL/GenBank/DDBJ databases">
        <title>Comparative genomics reveals that relaxation of natural selection precedes convergent phenotypic evolution of cavefish.</title>
        <authorList>
            <person name="Peng Z."/>
        </authorList>
    </citation>
    <scope>NUCLEOTIDE SEQUENCE</scope>
    <source>
        <tissue evidence="3">Muscle</tissue>
    </source>
</reference>
<organism evidence="3 4">
    <name type="scientific">Triplophysa rosa</name>
    <name type="common">Cave loach</name>
    <dbReference type="NCBI Taxonomy" id="992332"/>
    <lineage>
        <taxon>Eukaryota</taxon>
        <taxon>Metazoa</taxon>
        <taxon>Chordata</taxon>
        <taxon>Craniata</taxon>
        <taxon>Vertebrata</taxon>
        <taxon>Euteleostomi</taxon>
        <taxon>Actinopterygii</taxon>
        <taxon>Neopterygii</taxon>
        <taxon>Teleostei</taxon>
        <taxon>Ostariophysi</taxon>
        <taxon>Cypriniformes</taxon>
        <taxon>Nemacheilidae</taxon>
        <taxon>Triplophysa</taxon>
    </lineage>
</organism>
<protein>
    <submittedName>
        <fullName evidence="3">Natural killer cell receptor 2B4-like</fullName>
    </submittedName>
</protein>
<proteinExistence type="predicted"/>
<dbReference type="Proteomes" id="UP001059041">
    <property type="component" value="Linkage Group LG5"/>
</dbReference>
<gene>
    <name evidence="3" type="ORF">IRJ41_009574</name>
</gene>
<keyword evidence="4" id="KW-1185">Reference proteome</keyword>
<evidence type="ECO:0000313" key="3">
    <source>
        <dbReference type="EMBL" id="KAI7809487.1"/>
    </source>
</evidence>
<feature type="region of interest" description="Disordered" evidence="1">
    <location>
        <begin position="159"/>
        <end position="178"/>
    </location>
</feature>